<dbReference type="EMBL" id="QUAH01000021">
    <property type="protein sequence ID" value="RFT14760.1"/>
    <property type="molecule type" value="Genomic_DNA"/>
</dbReference>
<comment type="caution">
    <text evidence="2">The sequence shown here is derived from an EMBL/GenBank/DDBJ whole genome shotgun (WGS) entry which is preliminary data.</text>
</comment>
<evidence type="ECO:0000313" key="2">
    <source>
        <dbReference type="EMBL" id="RFT14760.1"/>
    </source>
</evidence>
<proteinExistence type="predicted"/>
<reference evidence="2 3" key="1">
    <citation type="submission" date="2018-08" db="EMBL/GenBank/DDBJ databases">
        <title>Genome analysis of the thermophilic bacterium of the candidate phylum Aminicenantes from deep subsurface aquifer revealed its physiology and ecological role.</title>
        <authorList>
            <person name="Kadnikov V.V."/>
            <person name="Mardanov A.V."/>
            <person name="Beletsky A.V."/>
            <person name="Karnachuk O.V."/>
            <person name="Ravin N.V."/>
        </authorList>
    </citation>
    <scope>NUCLEOTIDE SEQUENCE [LARGE SCALE GENOMIC DNA]</scope>
    <source>
        <strain evidence="2">BY38</strain>
    </source>
</reference>
<evidence type="ECO:0000313" key="3">
    <source>
        <dbReference type="Proteomes" id="UP000257323"/>
    </source>
</evidence>
<accession>A0A3E2BJ53</accession>
<name>A0A3E2BJ53_9BACT</name>
<organism evidence="2 3">
    <name type="scientific">Candidatus Saccharicenans subterraneus</name>
    <dbReference type="NCBI Taxonomy" id="2508984"/>
    <lineage>
        <taxon>Bacteria</taxon>
        <taxon>Candidatus Aminicenantota</taxon>
        <taxon>Candidatus Aminicenantia</taxon>
        <taxon>Candidatus Aminicenantales</taxon>
        <taxon>Candidatus Saccharicenantaceae</taxon>
        <taxon>Candidatus Saccharicenans</taxon>
    </lineage>
</organism>
<dbReference type="Proteomes" id="UP000257323">
    <property type="component" value="Unassembled WGS sequence"/>
</dbReference>
<evidence type="ECO:0000256" key="1">
    <source>
        <dbReference type="SAM" id="MobiDB-lite"/>
    </source>
</evidence>
<gene>
    <name evidence="2" type="ORF">OP8BY_2430</name>
</gene>
<sequence>MSFRAGARNPSITGKATRTRIPGHKLKVFQGLQGPESPDSPEIKISGDRASPMNKIDCRAGRPVEPLHFPAGTRPKGWPAAPVSSEN</sequence>
<protein>
    <submittedName>
        <fullName evidence="2">Uncharacterized protein</fullName>
    </submittedName>
</protein>
<dbReference type="AlphaFoldDB" id="A0A3E2BJ53"/>
<feature type="region of interest" description="Disordered" evidence="1">
    <location>
        <begin position="30"/>
        <end position="87"/>
    </location>
</feature>